<evidence type="ECO:0000313" key="2">
    <source>
        <dbReference type="Proteomes" id="UP001629235"/>
    </source>
</evidence>
<accession>A0ACC7N8I9</accession>
<evidence type="ECO:0000313" key="1">
    <source>
        <dbReference type="EMBL" id="MFM0103747.1"/>
    </source>
</evidence>
<protein>
    <submittedName>
        <fullName evidence="1">Tyrosine-type recombinase/integrase</fullName>
    </submittedName>
</protein>
<reference evidence="1 2" key="1">
    <citation type="journal article" date="2024" name="Chem. Sci.">
        <title>Discovery of megapolipeptins by genome mining of a Burkholderiales bacteria collection.</title>
        <authorList>
            <person name="Paulo B.S."/>
            <person name="Recchia M.J.J."/>
            <person name="Lee S."/>
            <person name="Fergusson C.H."/>
            <person name="Romanowski S.B."/>
            <person name="Hernandez A."/>
            <person name="Krull N."/>
            <person name="Liu D.Y."/>
            <person name="Cavanagh H."/>
            <person name="Bos A."/>
            <person name="Gray C.A."/>
            <person name="Murphy B.T."/>
            <person name="Linington R.G."/>
            <person name="Eustaquio A.S."/>
        </authorList>
    </citation>
    <scope>NUCLEOTIDE SEQUENCE [LARGE SCALE GENOMIC DNA]</scope>
    <source>
        <strain evidence="1 2">RL18-126-BIB-B</strain>
    </source>
</reference>
<proteinExistence type="predicted"/>
<dbReference type="Proteomes" id="UP001629235">
    <property type="component" value="Unassembled WGS sequence"/>
</dbReference>
<dbReference type="EMBL" id="JAQQDW010000014">
    <property type="protein sequence ID" value="MFM0103747.1"/>
    <property type="molecule type" value="Genomic_DNA"/>
</dbReference>
<keyword evidence="2" id="KW-1185">Reference proteome</keyword>
<name>A0ACC7N8I9_9BURK</name>
<comment type="caution">
    <text evidence="1">The sequence shown here is derived from an EMBL/GenBank/DDBJ whole genome shotgun (WGS) entry which is preliminary data.</text>
</comment>
<sequence>MRAKQRTKVISTALVVNERGQRMLLDTLPRRFRVARREAGIADGDFQFRDLRAKAGTDKTDSTGDIRQAQKELGHTSVAMTEHYVRNRRGDRVKPTK</sequence>
<gene>
    <name evidence="1" type="ORF">PQR01_09745</name>
</gene>
<organism evidence="1 2">
    <name type="scientific">Paraburkholderia rhynchosiae</name>
    <dbReference type="NCBI Taxonomy" id="487049"/>
    <lineage>
        <taxon>Bacteria</taxon>
        <taxon>Pseudomonadati</taxon>
        <taxon>Pseudomonadota</taxon>
        <taxon>Betaproteobacteria</taxon>
        <taxon>Burkholderiales</taxon>
        <taxon>Burkholderiaceae</taxon>
        <taxon>Paraburkholderia</taxon>
    </lineage>
</organism>